<keyword evidence="9" id="KW-0807">Transducer</keyword>
<evidence type="ECO:0000256" key="3">
    <source>
        <dbReference type="ARBA" id="ARBA00022606"/>
    </source>
</evidence>
<dbReference type="Pfam" id="PF02949">
    <property type="entry name" value="7tm_6"/>
    <property type="match status" value="1"/>
</dbReference>
<evidence type="ECO:0000256" key="10">
    <source>
        <dbReference type="SAM" id="Phobius"/>
    </source>
</evidence>
<dbReference type="PANTHER" id="PTHR21137">
    <property type="entry name" value="ODORANT RECEPTOR"/>
    <property type="match status" value="1"/>
</dbReference>
<dbReference type="EMBL" id="GL447256">
    <property type="protein sequence ID" value="EFN86705.1"/>
    <property type="molecule type" value="Genomic_DNA"/>
</dbReference>
<keyword evidence="5" id="KW-0552">Olfaction</keyword>
<organism evidence="12">
    <name type="scientific">Harpegnathos saltator</name>
    <name type="common">Jerdon's jumping ant</name>
    <dbReference type="NCBI Taxonomy" id="610380"/>
    <lineage>
        <taxon>Eukaryota</taxon>
        <taxon>Metazoa</taxon>
        <taxon>Ecdysozoa</taxon>
        <taxon>Arthropoda</taxon>
        <taxon>Hexapoda</taxon>
        <taxon>Insecta</taxon>
        <taxon>Pterygota</taxon>
        <taxon>Neoptera</taxon>
        <taxon>Endopterygota</taxon>
        <taxon>Hymenoptera</taxon>
        <taxon>Apocrita</taxon>
        <taxon>Aculeata</taxon>
        <taxon>Formicoidea</taxon>
        <taxon>Formicidae</taxon>
        <taxon>Ponerinae</taxon>
        <taxon>Ponerini</taxon>
        <taxon>Harpegnathos</taxon>
    </lineage>
</organism>
<keyword evidence="7 10" id="KW-0472">Membrane</keyword>
<accession>E2BC78</accession>
<reference evidence="11 12" key="1">
    <citation type="journal article" date="2010" name="Science">
        <title>Genomic comparison of the ants Camponotus floridanus and Harpegnathos saltator.</title>
        <authorList>
            <person name="Bonasio R."/>
            <person name="Zhang G."/>
            <person name="Ye C."/>
            <person name="Mutti N.S."/>
            <person name="Fang X."/>
            <person name="Qin N."/>
            <person name="Donahue G."/>
            <person name="Yang P."/>
            <person name="Li Q."/>
            <person name="Li C."/>
            <person name="Zhang P."/>
            <person name="Huang Z."/>
            <person name="Berger S.L."/>
            <person name="Reinberg D."/>
            <person name="Wang J."/>
            <person name="Liebig J."/>
        </authorList>
    </citation>
    <scope>NUCLEOTIDE SEQUENCE [LARGE SCALE GENOMIC DNA]</scope>
    <source>
        <strain evidence="11 12">R22 G/1</strain>
    </source>
</reference>
<evidence type="ECO:0000256" key="4">
    <source>
        <dbReference type="ARBA" id="ARBA00022692"/>
    </source>
</evidence>
<evidence type="ECO:0000256" key="5">
    <source>
        <dbReference type="ARBA" id="ARBA00022725"/>
    </source>
</evidence>
<dbReference type="Proteomes" id="UP000008237">
    <property type="component" value="Unassembled WGS sequence"/>
</dbReference>
<dbReference type="PANTHER" id="PTHR21137:SF35">
    <property type="entry name" value="ODORANT RECEPTOR 19A-RELATED"/>
    <property type="match status" value="1"/>
</dbReference>
<feature type="transmembrane region" description="Helical" evidence="10">
    <location>
        <begin position="91"/>
        <end position="110"/>
    </location>
</feature>
<keyword evidence="12" id="KW-1185">Reference proteome</keyword>
<sequence length="285" mass="32161">MTAARSKSPATGAIEQLVVDRLKSGTTADEEAGNFDYAVAINRWSMRLLGMWPLDTSRLSHLRCGLSFGTMLVINCPAIVYLFMITNWVAIMNQANLTFPLFFAYVKFVLMKTKAKNLRLILRSMSRDWANYRYLSARDRRAMFHYAKKGRQINVFCFVWMMLAVGVYIITPLVESAWLSGQLANATSSRLPTDVFFSLEQPYAYEMMYVGQSIIGLISGTVIFSVDCFICIVVFHACGQLDVLAATLERYDGTVEHDGTKDACFRSCACLPCIVKRHVHILKYG</sequence>
<keyword evidence="3" id="KW-0716">Sensory transduction</keyword>
<keyword evidence="2" id="KW-1003">Cell membrane</keyword>
<keyword evidence="4 10" id="KW-0812">Transmembrane</keyword>
<evidence type="ECO:0000256" key="1">
    <source>
        <dbReference type="ARBA" id="ARBA00004651"/>
    </source>
</evidence>
<evidence type="ECO:0000256" key="9">
    <source>
        <dbReference type="ARBA" id="ARBA00023224"/>
    </source>
</evidence>
<evidence type="ECO:0000256" key="6">
    <source>
        <dbReference type="ARBA" id="ARBA00022989"/>
    </source>
</evidence>
<dbReference type="GO" id="GO:0005549">
    <property type="term" value="F:odorant binding"/>
    <property type="evidence" value="ECO:0007669"/>
    <property type="project" value="InterPro"/>
</dbReference>
<dbReference type="GO" id="GO:0005886">
    <property type="term" value="C:plasma membrane"/>
    <property type="evidence" value="ECO:0007669"/>
    <property type="project" value="UniProtKB-SubCell"/>
</dbReference>
<dbReference type="OMA" id="RENIRCS"/>
<evidence type="ECO:0000313" key="12">
    <source>
        <dbReference type="Proteomes" id="UP000008237"/>
    </source>
</evidence>
<feature type="transmembrane region" description="Helical" evidence="10">
    <location>
        <begin position="153"/>
        <end position="171"/>
    </location>
</feature>
<evidence type="ECO:0008006" key="13">
    <source>
        <dbReference type="Google" id="ProtNLM"/>
    </source>
</evidence>
<gene>
    <name evidence="11" type="ORF">EAI_12261</name>
</gene>
<evidence type="ECO:0000256" key="7">
    <source>
        <dbReference type="ARBA" id="ARBA00023136"/>
    </source>
</evidence>
<dbReference type="OrthoDB" id="8185860at2759"/>
<comment type="subcellular location">
    <subcellularLocation>
        <location evidence="1">Cell membrane</location>
        <topology evidence="1">Multi-pass membrane protein</topology>
    </subcellularLocation>
</comment>
<dbReference type="InterPro" id="IPR004117">
    <property type="entry name" value="7tm6_olfct_rcpt"/>
</dbReference>
<proteinExistence type="predicted"/>
<dbReference type="AlphaFoldDB" id="E2BC78"/>
<feature type="transmembrane region" description="Helical" evidence="10">
    <location>
        <begin position="66"/>
        <end position="85"/>
    </location>
</feature>
<dbReference type="GO" id="GO:0004984">
    <property type="term" value="F:olfactory receptor activity"/>
    <property type="evidence" value="ECO:0007669"/>
    <property type="project" value="InterPro"/>
</dbReference>
<evidence type="ECO:0000256" key="2">
    <source>
        <dbReference type="ARBA" id="ARBA00022475"/>
    </source>
</evidence>
<keyword evidence="6 10" id="KW-1133">Transmembrane helix</keyword>
<feature type="transmembrane region" description="Helical" evidence="10">
    <location>
        <begin position="214"/>
        <end position="235"/>
    </location>
</feature>
<evidence type="ECO:0000256" key="8">
    <source>
        <dbReference type="ARBA" id="ARBA00023170"/>
    </source>
</evidence>
<name>E2BC78_HARSA</name>
<keyword evidence="8" id="KW-0675">Receptor</keyword>
<dbReference type="InParanoid" id="E2BC78"/>
<evidence type="ECO:0000313" key="11">
    <source>
        <dbReference type="EMBL" id="EFN86705.1"/>
    </source>
</evidence>
<protein>
    <recommendedName>
        <fullName evidence="13">Odorant receptor</fullName>
    </recommendedName>
</protein>
<dbReference type="GO" id="GO:0007165">
    <property type="term" value="P:signal transduction"/>
    <property type="evidence" value="ECO:0007669"/>
    <property type="project" value="UniProtKB-KW"/>
</dbReference>